<evidence type="ECO:0000256" key="1">
    <source>
        <dbReference type="SAM" id="MobiDB-lite"/>
    </source>
</evidence>
<sequence>MSLSRLPSEVLYDIIGYIVADYIDISISSPPRPSYLRPWNLRIINIVRHIFSKRRSAKGIPHPVTIGSDRTSDMSIGTSRM</sequence>
<evidence type="ECO:0000313" key="2">
    <source>
        <dbReference type="EMBL" id="KJA23542.1"/>
    </source>
</evidence>
<organism evidence="2 3">
    <name type="scientific">Hypholoma sublateritium (strain FD-334 SS-4)</name>
    <dbReference type="NCBI Taxonomy" id="945553"/>
    <lineage>
        <taxon>Eukaryota</taxon>
        <taxon>Fungi</taxon>
        <taxon>Dikarya</taxon>
        <taxon>Basidiomycota</taxon>
        <taxon>Agaricomycotina</taxon>
        <taxon>Agaricomycetes</taxon>
        <taxon>Agaricomycetidae</taxon>
        <taxon>Agaricales</taxon>
        <taxon>Agaricineae</taxon>
        <taxon>Strophariaceae</taxon>
        <taxon>Hypholoma</taxon>
    </lineage>
</organism>
<gene>
    <name evidence="2" type="ORF">HYPSUDRAFT_39722</name>
</gene>
<name>A0A0D2L8J5_HYPSF</name>
<feature type="region of interest" description="Disordered" evidence="1">
    <location>
        <begin position="61"/>
        <end position="81"/>
    </location>
</feature>
<evidence type="ECO:0000313" key="3">
    <source>
        <dbReference type="Proteomes" id="UP000054270"/>
    </source>
</evidence>
<keyword evidence="3" id="KW-1185">Reference proteome</keyword>
<dbReference type="EMBL" id="KN817542">
    <property type="protein sequence ID" value="KJA23542.1"/>
    <property type="molecule type" value="Genomic_DNA"/>
</dbReference>
<reference evidence="3" key="1">
    <citation type="submission" date="2014-04" db="EMBL/GenBank/DDBJ databases">
        <title>Evolutionary Origins and Diversification of the Mycorrhizal Mutualists.</title>
        <authorList>
            <consortium name="DOE Joint Genome Institute"/>
            <consortium name="Mycorrhizal Genomics Consortium"/>
            <person name="Kohler A."/>
            <person name="Kuo A."/>
            <person name="Nagy L.G."/>
            <person name="Floudas D."/>
            <person name="Copeland A."/>
            <person name="Barry K.W."/>
            <person name="Cichocki N."/>
            <person name="Veneault-Fourrey C."/>
            <person name="LaButti K."/>
            <person name="Lindquist E.A."/>
            <person name="Lipzen A."/>
            <person name="Lundell T."/>
            <person name="Morin E."/>
            <person name="Murat C."/>
            <person name="Riley R."/>
            <person name="Ohm R."/>
            <person name="Sun H."/>
            <person name="Tunlid A."/>
            <person name="Henrissat B."/>
            <person name="Grigoriev I.V."/>
            <person name="Hibbett D.S."/>
            <person name="Martin F."/>
        </authorList>
    </citation>
    <scope>NUCLEOTIDE SEQUENCE [LARGE SCALE GENOMIC DNA]</scope>
    <source>
        <strain evidence="3">FD-334 SS-4</strain>
    </source>
</reference>
<protein>
    <submittedName>
        <fullName evidence="2">Uncharacterized protein</fullName>
    </submittedName>
</protein>
<dbReference type="AlphaFoldDB" id="A0A0D2L8J5"/>
<dbReference type="Proteomes" id="UP000054270">
    <property type="component" value="Unassembled WGS sequence"/>
</dbReference>
<accession>A0A0D2L8J5</accession>
<proteinExistence type="predicted"/>